<evidence type="ECO:0000259" key="2">
    <source>
        <dbReference type="PROSITE" id="PS50933"/>
    </source>
</evidence>
<dbReference type="eggNOG" id="COG2335">
    <property type="taxonomic scope" value="Bacteria"/>
</dbReference>
<dbReference type="EMBL" id="CP002049">
    <property type="protein sequence ID" value="ADI14107.1"/>
    <property type="molecule type" value="Genomic_DNA"/>
</dbReference>
<feature type="domain" description="FAS1" evidence="1">
    <location>
        <begin position="28"/>
        <end position="162"/>
    </location>
</feature>
<dbReference type="Proteomes" id="UP000000379">
    <property type="component" value="Chromosome"/>
</dbReference>
<dbReference type="PROSITE" id="PS50213">
    <property type="entry name" value="FAS1"/>
    <property type="match status" value="1"/>
</dbReference>
<evidence type="ECO:0000259" key="1">
    <source>
        <dbReference type="PROSITE" id="PS50213"/>
    </source>
</evidence>
<reference evidence="4" key="1">
    <citation type="submission" date="2010-05" db="EMBL/GenBank/DDBJ databases">
        <title>The complete genome of Truepera radiovictris DSM 17093.</title>
        <authorList>
            <consortium name="US DOE Joint Genome Institute (JGI-PGF)"/>
            <person name="Lucas S."/>
            <person name="Copeland A."/>
            <person name="Lapidus A."/>
            <person name="Glavina del Rio T."/>
            <person name="Dalin E."/>
            <person name="Tice H."/>
            <person name="Bruce D."/>
            <person name="Goodwin L."/>
            <person name="Pitluck S."/>
            <person name="Kyrpides N."/>
            <person name="Mavromatis K."/>
            <person name="Ovchinnikova G."/>
            <person name="Munk A.C."/>
            <person name="Detter J.C."/>
            <person name="Han C."/>
            <person name="Tapia R."/>
            <person name="Land M."/>
            <person name="Hauser L."/>
            <person name="Markowitz V."/>
            <person name="Cheng J.-F."/>
            <person name="Hugenholtz P."/>
            <person name="Woyke T."/>
            <person name="Wu D."/>
            <person name="Tindall B."/>
            <person name="Pomrenke H.G."/>
            <person name="Brambilla E."/>
            <person name="Klenk H.-P."/>
            <person name="Eisen J.A."/>
        </authorList>
    </citation>
    <scope>NUCLEOTIDE SEQUENCE [LARGE SCALE GENOMIC DNA]</scope>
    <source>
        <strain evidence="4">DSM 17093 / CIP 108686 / LMG 22925 / RQ-24</strain>
    </source>
</reference>
<gene>
    <name evidence="3" type="ordered locus">Trad_0978</name>
</gene>
<dbReference type="PANTHER" id="PTHR10900">
    <property type="entry name" value="PERIOSTIN-RELATED"/>
    <property type="match status" value="1"/>
</dbReference>
<protein>
    <submittedName>
        <fullName evidence="3">Beta-Ig-H3/fasciclin</fullName>
    </submittedName>
</protein>
<dbReference type="PANTHER" id="PTHR10900:SF77">
    <property type="entry name" value="FI19380P1"/>
    <property type="match status" value="1"/>
</dbReference>
<evidence type="ECO:0000313" key="3">
    <source>
        <dbReference type="EMBL" id="ADI14107.1"/>
    </source>
</evidence>
<reference evidence="3 4" key="2">
    <citation type="journal article" date="2011" name="Stand. Genomic Sci.">
        <title>Complete genome sequence of Truepera radiovictrix type strain (RQ-24).</title>
        <authorList>
            <person name="Ivanova N."/>
            <person name="Rohde C."/>
            <person name="Munk C."/>
            <person name="Nolan M."/>
            <person name="Lucas S."/>
            <person name="Del Rio T.G."/>
            <person name="Tice H."/>
            <person name="Deshpande S."/>
            <person name="Cheng J.F."/>
            <person name="Tapia R."/>
            <person name="Han C."/>
            <person name="Goodwin L."/>
            <person name="Pitluck S."/>
            <person name="Liolios K."/>
            <person name="Mavromatis K."/>
            <person name="Mikhailova N."/>
            <person name="Pati A."/>
            <person name="Chen A."/>
            <person name="Palaniappan K."/>
            <person name="Land M."/>
            <person name="Hauser L."/>
            <person name="Chang Y.J."/>
            <person name="Jeffries C.D."/>
            <person name="Brambilla E."/>
            <person name="Rohde M."/>
            <person name="Goker M."/>
            <person name="Tindall B.J."/>
            <person name="Woyke T."/>
            <person name="Bristow J."/>
            <person name="Eisen J.A."/>
            <person name="Markowitz V."/>
            <person name="Hugenholtz P."/>
            <person name="Kyrpides N.C."/>
            <person name="Klenk H.P."/>
            <person name="Lapidus A."/>
        </authorList>
    </citation>
    <scope>NUCLEOTIDE SEQUENCE [LARGE SCALE GENOMIC DNA]</scope>
    <source>
        <strain evidence="4">DSM 17093 / CIP 108686 / LMG 22925 / RQ-24</strain>
    </source>
</reference>
<dbReference type="PROSITE" id="PS51257">
    <property type="entry name" value="PROKAR_LIPOPROTEIN"/>
    <property type="match status" value="1"/>
</dbReference>
<proteinExistence type="predicted"/>
<dbReference type="InterPro" id="IPR010895">
    <property type="entry name" value="CHRD"/>
</dbReference>
<dbReference type="InterPro" id="IPR036378">
    <property type="entry name" value="FAS1_dom_sf"/>
</dbReference>
<dbReference type="PROSITE" id="PS50933">
    <property type="entry name" value="CHRD"/>
    <property type="match status" value="2"/>
</dbReference>
<dbReference type="OrthoDB" id="1119934at2"/>
<name>D7CUW6_TRURR</name>
<dbReference type="Pfam" id="PF07452">
    <property type="entry name" value="CHRD"/>
    <property type="match status" value="2"/>
</dbReference>
<dbReference type="Gene3D" id="2.30.180.10">
    <property type="entry name" value="FAS1 domain"/>
    <property type="match status" value="1"/>
</dbReference>
<feature type="domain" description="CHRD" evidence="2">
    <location>
        <begin position="165"/>
        <end position="304"/>
    </location>
</feature>
<dbReference type="FunFam" id="2.30.180.10:FF:000032">
    <property type="entry name" value="Fasciclin domain-containing protein, putative"/>
    <property type="match status" value="1"/>
</dbReference>
<sequence length="455" mass="45962">MNTRWLALAALGAVLAACGREPVTPEPTPTTVADVLEAEGFSTLLEAVSAAGLGDTLAGEGPFTVFAPTDAAFAALPEGVLAGLLADPDALGEVLSYHVLGAEVRAEALAGAGDSFQTTVQGAPIGVTIGDDGGVALNAVATVTQTDLEADNGVVHAIDAVLLPPASDFSAELSSDNVVVPPDVGYEAVDSDATGSVTATLDVSAETPTLSLTGEFSGLSSPLLATGESPAHLSGPATAAENAPVLFPLSVSGDAQEEPATLSGEFELTPETFGYVVSGLTYVNVLSETYTAGELRGQLLPVAARPIGQTTFAAELSSDNVVLTDDLPYDSVDSDGTGTVTLTLDPQTLTLTAEGTFEGLSSAPLPIGEGPEATPVHIHEAPAGENGPIAFPLTLESGDEPTSGTISGEATLTEEQVATLLSEGFYVNLHTETYPGGELRGQIVPLEVNLPDEGL</sequence>
<dbReference type="InterPro" id="IPR000782">
    <property type="entry name" value="FAS1_domain"/>
</dbReference>
<keyword evidence="4" id="KW-1185">Reference proteome</keyword>
<accession>D7CUW6</accession>
<dbReference type="SMART" id="SM00554">
    <property type="entry name" value="FAS1"/>
    <property type="match status" value="1"/>
</dbReference>
<feature type="domain" description="CHRD" evidence="2">
    <location>
        <begin position="308"/>
        <end position="448"/>
    </location>
</feature>
<dbReference type="Pfam" id="PF02469">
    <property type="entry name" value="Fasciclin"/>
    <property type="match status" value="1"/>
</dbReference>
<dbReference type="AlphaFoldDB" id="D7CUW6"/>
<organism evidence="3 4">
    <name type="scientific">Truepera radiovictrix (strain DSM 17093 / CIP 108686 / LMG 22925 / RQ-24)</name>
    <dbReference type="NCBI Taxonomy" id="649638"/>
    <lineage>
        <taxon>Bacteria</taxon>
        <taxon>Thermotogati</taxon>
        <taxon>Deinococcota</taxon>
        <taxon>Deinococci</taxon>
        <taxon>Trueperales</taxon>
        <taxon>Trueperaceae</taxon>
        <taxon>Truepera</taxon>
    </lineage>
</organism>
<dbReference type="InterPro" id="IPR050904">
    <property type="entry name" value="Adhesion/Biosynth-related"/>
</dbReference>
<dbReference type="RefSeq" id="WP_013177478.1">
    <property type="nucleotide sequence ID" value="NC_014221.1"/>
</dbReference>
<dbReference type="SMART" id="SM00754">
    <property type="entry name" value="CHRD"/>
    <property type="match status" value="2"/>
</dbReference>
<evidence type="ECO:0000313" key="4">
    <source>
        <dbReference type="Proteomes" id="UP000000379"/>
    </source>
</evidence>
<dbReference type="SUPFAM" id="SSF82153">
    <property type="entry name" value="FAS1 domain"/>
    <property type="match status" value="1"/>
</dbReference>
<dbReference type="STRING" id="649638.Trad_0978"/>
<dbReference type="KEGG" id="tra:Trad_0978"/>
<dbReference type="HOGENOM" id="CLU_601205_0_0_0"/>